<dbReference type="SUPFAM" id="SSF81301">
    <property type="entry name" value="Nucleotidyltransferase"/>
    <property type="match status" value="1"/>
</dbReference>
<evidence type="ECO:0000256" key="4">
    <source>
        <dbReference type="ARBA" id="ARBA00022723"/>
    </source>
</evidence>
<keyword evidence="7" id="KW-0460">Magnesium</keyword>
<evidence type="ECO:0000259" key="8">
    <source>
        <dbReference type="Pfam" id="PF18765"/>
    </source>
</evidence>
<dbReference type="InterPro" id="IPR052038">
    <property type="entry name" value="Type-VII_TA_antitoxin"/>
</dbReference>
<dbReference type="InterPro" id="IPR041633">
    <property type="entry name" value="Polbeta"/>
</dbReference>
<dbReference type="GO" id="GO:0016779">
    <property type="term" value="F:nucleotidyltransferase activity"/>
    <property type="evidence" value="ECO:0007669"/>
    <property type="project" value="UniProtKB-KW"/>
</dbReference>
<dbReference type="Gene3D" id="3.30.460.10">
    <property type="entry name" value="Beta Polymerase, domain 2"/>
    <property type="match status" value="1"/>
</dbReference>
<keyword evidence="4" id="KW-0479">Metal-binding</keyword>
<organism evidence="9 10">
    <name type="scientific">Collinsella ihumii</name>
    <dbReference type="NCBI Taxonomy" id="1720204"/>
    <lineage>
        <taxon>Bacteria</taxon>
        <taxon>Bacillati</taxon>
        <taxon>Actinomycetota</taxon>
        <taxon>Coriobacteriia</taxon>
        <taxon>Coriobacteriales</taxon>
        <taxon>Coriobacteriaceae</taxon>
        <taxon>Collinsella</taxon>
    </lineage>
</organism>
<evidence type="ECO:0000256" key="7">
    <source>
        <dbReference type="ARBA" id="ARBA00022842"/>
    </source>
</evidence>
<dbReference type="EMBL" id="DYVF01000020">
    <property type="protein sequence ID" value="HJG30226.1"/>
    <property type="molecule type" value="Genomic_DNA"/>
</dbReference>
<reference evidence="9" key="2">
    <citation type="submission" date="2021-09" db="EMBL/GenBank/DDBJ databases">
        <authorList>
            <person name="Gilroy R."/>
        </authorList>
    </citation>
    <scope>NUCLEOTIDE SEQUENCE</scope>
    <source>
        <strain evidence="9">ChiGjej2B2-7701</strain>
    </source>
</reference>
<sequence length="99" mass="11293">MPTHDAIRKALEQVLRPYDVLEAYVYGSYARGEQTQRSDIDLRFLCGDSITYGDLYHISKALEEALGTEVDILTCKPEKLRPSFYDSIKDDEVLLYAAN</sequence>
<dbReference type="CDD" id="cd05403">
    <property type="entry name" value="NT_KNTase_like"/>
    <property type="match status" value="1"/>
</dbReference>
<feature type="domain" description="Polymerase beta nucleotidyltransferase" evidence="8">
    <location>
        <begin position="11"/>
        <end position="97"/>
    </location>
</feature>
<comment type="caution">
    <text evidence="9">The sequence shown here is derived from an EMBL/GenBank/DDBJ whole genome shotgun (WGS) entry which is preliminary data.</text>
</comment>
<evidence type="ECO:0000256" key="1">
    <source>
        <dbReference type="ARBA" id="ARBA00001946"/>
    </source>
</evidence>
<dbReference type="GO" id="GO:0005524">
    <property type="term" value="F:ATP binding"/>
    <property type="evidence" value="ECO:0007669"/>
    <property type="project" value="UniProtKB-KW"/>
</dbReference>
<evidence type="ECO:0000256" key="6">
    <source>
        <dbReference type="ARBA" id="ARBA00022840"/>
    </source>
</evidence>
<protein>
    <submittedName>
        <fullName evidence="9">Nucleotidyltransferase domain-containing protein</fullName>
    </submittedName>
</protein>
<dbReference type="GO" id="GO:0046872">
    <property type="term" value="F:metal ion binding"/>
    <property type="evidence" value="ECO:0007669"/>
    <property type="project" value="UniProtKB-KW"/>
</dbReference>
<reference evidence="9" key="1">
    <citation type="journal article" date="2021" name="PeerJ">
        <title>Extensive microbial diversity within the chicken gut microbiome revealed by metagenomics and culture.</title>
        <authorList>
            <person name="Gilroy R."/>
            <person name="Ravi A."/>
            <person name="Getino M."/>
            <person name="Pursley I."/>
            <person name="Horton D.L."/>
            <person name="Alikhan N.F."/>
            <person name="Baker D."/>
            <person name="Gharbi K."/>
            <person name="Hall N."/>
            <person name="Watson M."/>
            <person name="Adriaenssens E.M."/>
            <person name="Foster-Nyarko E."/>
            <person name="Jarju S."/>
            <person name="Secka A."/>
            <person name="Antonio M."/>
            <person name="Oren A."/>
            <person name="Chaudhuri R.R."/>
            <person name="La Ragione R."/>
            <person name="Hildebrand F."/>
            <person name="Pallen M.J."/>
        </authorList>
    </citation>
    <scope>NUCLEOTIDE SEQUENCE</scope>
    <source>
        <strain evidence="9">ChiGjej2B2-7701</strain>
    </source>
</reference>
<keyword evidence="3" id="KW-0548">Nucleotidyltransferase</keyword>
<evidence type="ECO:0000256" key="3">
    <source>
        <dbReference type="ARBA" id="ARBA00022695"/>
    </source>
</evidence>
<dbReference type="PANTHER" id="PTHR33571">
    <property type="entry name" value="SSL8005 PROTEIN"/>
    <property type="match status" value="1"/>
</dbReference>
<evidence type="ECO:0000313" key="9">
    <source>
        <dbReference type="EMBL" id="HJG30226.1"/>
    </source>
</evidence>
<keyword evidence="2" id="KW-0808">Transferase</keyword>
<dbReference type="AlphaFoldDB" id="A0A921INJ0"/>
<comment type="cofactor">
    <cofactor evidence="1">
        <name>Mg(2+)</name>
        <dbReference type="ChEBI" id="CHEBI:18420"/>
    </cofactor>
</comment>
<dbReference type="Proteomes" id="UP000746751">
    <property type="component" value="Unassembled WGS sequence"/>
</dbReference>
<accession>A0A921INJ0</accession>
<gene>
    <name evidence="9" type="ORF">K8U80_02390</name>
</gene>
<dbReference type="Pfam" id="PF18765">
    <property type="entry name" value="Polbeta"/>
    <property type="match status" value="1"/>
</dbReference>
<dbReference type="PANTHER" id="PTHR33571:SF14">
    <property type="entry name" value="PROTEIN ADENYLYLTRANSFERASE MJ0435-RELATED"/>
    <property type="match status" value="1"/>
</dbReference>
<evidence type="ECO:0000313" key="10">
    <source>
        <dbReference type="Proteomes" id="UP000746751"/>
    </source>
</evidence>
<keyword evidence="5" id="KW-0547">Nucleotide-binding</keyword>
<name>A0A921INJ0_9ACTN</name>
<keyword evidence="6" id="KW-0067">ATP-binding</keyword>
<evidence type="ECO:0000256" key="2">
    <source>
        <dbReference type="ARBA" id="ARBA00022679"/>
    </source>
</evidence>
<dbReference type="InterPro" id="IPR043519">
    <property type="entry name" value="NT_sf"/>
</dbReference>
<evidence type="ECO:0000256" key="5">
    <source>
        <dbReference type="ARBA" id="ARBA00022741"/>
    </source>
</evidence>
<proteinExistence type="predicted"/>